<proteinExistence type="predicted"/>
<accession>A0A6J5P267</accession>
<organism evidence="1">
    <name type="scientific">uncultured Caudovirales phage</name>
    <dbReference type="NCBI Taxonomy" id="2100421"/>
    <lineage>
        <taxon>Viruses</taxon>
        <taxon>Duplodnaviria</taxon>
        <taxon>Heunggongvirae</taxon>
        <taxon>Uroviricota</taxon>
        <taxon>Caudoviricetes</taxon>
        <taxon>Peduoviridae</taxon>
        <taxon>Maltschvirus</taxon>
        <taxon>Maltschvirus maltsch</taxon>
    </lineage>
</organism>
<evidence type="ECO:0000313" key="1">
    <source>
        <dbReference type="EMBL" id="CAB4165377.1"/>
    </source>
</evidence>
<reference evidence="1" key="1">
    <citation type="submission" date="2020-04" db="EMBL/GenBank/DDBJ databases">
        <authorList>
            <person name="Chiriac C."/>
            <person name="Salcher M."/>
            <person name="Ghai R."/>
            <person name="Kavagutti S V."/>
        </authorList>
    </citation>
    <scope>NUCLEOTIDE SEQUENCE</scope>
</reference>
<gene>
    <name evidence="1" type="ORF">UFOVP820_40</name>
</gene>
<dbReference type="EMBL" id="LR796771">
    <property type="protein sequence ID" value="CAB4165377.1"/>
    <property type="molecule type" value="Genomic_DNA"/>
</dbReference>
<sequence>MEDFFLFLLAFTAIMLLVTVAAGVSELLEWNYQRKLAKRLRNSRRGCVGQDYLSKGNRRA</sequence>
<protein>
    <submittedName>
        <fullName evidence="1">Uncharacterized protein</fullName>
    </submittedName>
</protein>
<name>A0A6J5P267_9CAUD</name>